<dbReference type="PROSITE" id="PS50975">
    <property type="entry name" value="ATP_GRASP"/>
    <property type="match status" value="1"/>
</dbReference>
<dbReference type="InterPro" id="IPR036291">
    <property type="entry name" value="NAD(P)-bd_dom_sf"/>
</dbReference>
<keyword evidence="1" id="KW-0067">ATP-binding</keyword>
<dbReference type="Gene3D" id="3.40.50.720">
    <property type="entry name" value="NAD(P)-binding Rossmann-like Domain"/>
    <property type="match status" value="1"/>
</dbReference>
<dbReference type="GO" id="GO:0005524">
    <property type="term" value="F:ATP binding"/>
    <property type="evidence" value="ECO:0007669"/>
    <property type="project" value="UniProtKB-UniRule"/>
</dbReference>
<dbReference type="SUPFAM" id="SSF52210">
    <property type="entry name" value="Succinyl-CoA synthetase domains"/>
    <property type="match status" value="2"/>
</dbReference>
<dbReference type="InterPro" id="IPR013815">
    <property type="entry name" value="ATP_grasp_subdomain_1"/>
</dbReference>
<dbReference type="GO" id="GO:0046872">
    <property type="term" value="F:metal ion binding"/>
    <property type="evidence" value="ECO:0007669"/>
    <property type="project" value="InterPro"/>
</dbReference>
<dbReference type="SUPFAM" id="SSF51735">
    <property type="entry name" value="NAD(P)-binding Rossmann-fold domains"/>
    <property type="match status" value="1"/>
</dbReference>
<dbReference type="InterPro" id="IPR032875">
    <property type="entry name" value="Succ_CoA_lig_flav_dom"/>
</dbReference>
<name>A0A5D0NI98_9ACTN</name>
<evidence type="ECO:0000256" key="2">
    <source>
        <dbReference type="SAM" id="MobiDB-lite"/>
    </source>
</evidence>
<dbReference type="Pfam" id="PF13549">
    <property type="entry name" value="ATP-grasp_5"/>
    <property type="match status" value="1"/>
</dbReference>
<dbReference type="Proteomes" id="UP000323380">
    <property type="component" value="Unassembled WGS sequence"/>
</dbReference>
<dbReference type="Gene3D" id="3.30.470.20">
    <property type="entry name" value="ATP-grasp fold, B domain"/>
    <property type="match status" value="1"/>
</dbReference>
<evidence type="ECO:0000313" key="5">
    <source>
        <dbReference type="Proteomes" id="UP000323380"/>
    </source>
</evidence>
<protein>
    <submittedName>
        <fullName evidence="4">Acetate--CoA ligase family protein</fullName>
    </submittedName>
</protein>
<keyword evidence="1" id="KW-0547">Nucleotide-binding</keyword>
<evidence type="ECO:0000313" key="4">
    <source>
        <dbReference type="EMBL" id="TYB44147.1"/>
    </source>
</evidence>
<accession>A0A5D0NI98</accession>
<evidence type="ECO:0000256" key="1">
    <source>
        <dbReference type="PROSITE-ProRule" id="PRU00409"/>
    </source>
</evidence>
<dbReference type="PANTHER" id="PTHR42793:SF4">
    <property type="entry name" value="BLL6376 PROTEIN"/>
    <property type="match status" value="1"/>
</dbReference>
<feature type="region of interest" description="Disordered" evidence="2">
    <location>
        <begin position="1"/>
        <end position="32"/>
    </location>
</feature>
<dbReference type="SMART" id="SM00881">
    <property type="entry name" value="CoA_binding"/>
    <property type="match status" value="1"/>
</dbReference>
<dbReference type="Gene3D" id="3.30.1490.20">
    <property type="entry name" value="ATP-grasp fold, A domain"/>
    <property type="match status" value="1"/>
</dbReference>
<dbReference type="RefSeq" id="WP_083981263.1">
    <property type="nucleotide sequence ID" value="NZ_VSFG01000005.1"/>
</dbReference>
<evidence type="ECO:0000259" key="3">
    <source>
        <dbReference type="PROSITE" id="PS50975"/>
    </source>
</evidence>
<dbReference type="Pfam" id="PF13607">
    <property type="entry name" value="Succ_CoA_lig"/>
    <property type="match status" value="1"/>
</dbReference>
<proteinExistence type="predicted"/>
<dbReference type="EMBL" id="VSFG01000005">
    <property type="protein sequence ID" value="TYB44147.1"/>
    <property type="molecule type" value="Genomic_DNA"/>
</dbReference>
<dbReference type="Gene3D" id="3.40.50.261">
    <property type="entry name" value="Succinyl-CoA synthetase domains"/>
    <property type="match status" value="2"/>
</dbReference>
<feature type="domain" description="ATP-grasp" evidence="3">
    <location>
        <begin position="528"/>
        <end position="564"/>
    </location>
</feature>
<keyword evidence="4" id="KW-0436">Ligase</keyword>
<comment type="caution">
    <text evidence="4">The sequence shown here is derived from an EMBL/GenBank/DDBJ whole genome shotgun (WGS) entry which is preliminary data.</text>
</comment>
<gene>
    <name evidence="4" type="ORF">FXF69_24655</name>
</gene>
<dbReference type="PANTHER" id="PTHR42793">
    <property type="entry name" value="COA BINDING DOMAIN CONTAINING PROTEIN"/>
    <property type="match status" value="1"/>
</dbReference>
<dbReference type="InterPro" id="IPR003781">
    <property type="entry name" value="CoA-bd"/>
</dbReference>
<dbReference type="STRING" id="1220554.GCA_001552135_05869"/>
<organism evidence="4 5">
    <name type="scientific">Actinomadura chibensis</name>
    <dbReference type="NCBI Taxonomy" id="392828"/>
    <lineage>
        <taxon>Bacteria</taxon>
        <taxon>Bacillati</taxon>
        <taxon>Actinomycetota</taxon>
        <taxon>Actinomycetes</taxon>
        <taxon>Streptosporangiales</taxon>
        <taxon>Thermomonosporaceae</taxon>
        <taxon>Actinomadura</taxon>
    </lineage>
</organism>
<keyword evidence="5" id="KW-1185">Reference proteome</keyword>
<reference evidence="4 5" key="1">
    <citation type="submission" date="2019-08" db="EMBL/GenBank/DDBJ databases">
        <title>Actinomadura sp. nov. CYP1-5 isolated from mountain soil.</title>
        <authorList>
            <person name="Songsumanus A."/>
            <person name="Kuncharoen N."/>
            <person name="Kudo T."/>
            <person name="Yuki M."/>
            <person name="Igarashi Y."/>
            <person name="Tanasupawat S."/>
        </authorList>
    </citation>
    <scope>NUCLEOTIDE SEQUENCE [LARGE SCALE GENOMIC DNA]</scope>
    <source>
        <strain evidence="4 5">JCM 14158</strain>
    </source>
</reference>
<dbReference type="SUPFAM" id="SSF56059">
    <property type="entry name" value="Glutathione synthetase ATP-binding domain-like"/>
    <property type="match status" value="1"/>
</dbReference>
<sequence length="748" mass="76586">MDGDSAVGGRPPTPPEKRRWSGSLHSAGAPFREPDQRLDRLFRPKSVAVVGASPKGGYGLRILRNMRGVGFEGRLYVVNPGRTEVGGVRAYPSLSDLPEAPDAVAAAIPAAGVPALAAEAVRVGAGSMVVYGAGFAERDDAGRALQAELVAAADGRLPLIGPNCLGTVSYRGRAALWGIEMPYVHAGADGTVALAAQSGNMALTTMLSGRLPAVAYAVSAGNQAVLDLADCLEYFLTDPGVRVVCLVMEGLADLARFRVLAERAAERDVAVIVLKVGRSAGGEAATVAHTGTLAGRDASYDALFRQTGVYRVDDLDEMVALCSLLAVPNRPRGAAIGFFASSGGECGLTADVADAAGVRLADLDAAAESALAAAVPPYQRPRNPMDLGASAWGDRDAYYAAARAMGECPAVDVVAFSGDAPTHSDPLDEFGWPEMMGGAGDAAAELDVPVVLLTMTTDVTPELGELARRNGVVLLAGARPALRAIALAGRPRPSVRAEEADPTDSATRRSAAELLAGRTGALTETESKRLLALYGVASPDGEVASDADSAVAVADRLGYPVVGKLHVPGVAHKSDIGGVEIGLADAAAVRAAFHRIMRRAAAALDGLDTGGGVRPGVLVERMAGPGVELIVGGRNDAAGSLVVLGAGGVLTELLDDAAGLLWPFGRDDVHAALSRLRVNALLGGHRGSQPADVEALADAALRVGRLLSDHPEITEIDVNPLLCRPKGEGCLALDALVVADPARKGGAS</sequence>
<dbReference type="InterPro" id="IPR011761">
    <property type="entry name" value="ATP-grasp"/>
</dbReference>
<dbReference type="InterPro" id="IPR016102">
    <property type="entry name" value="Succinyl-CoA_synth-like"/>
</dbReference>
<dbReference type="AlphaFoldDB" id="A0A5D0NI98"/>
<dbReference type="GO" id="GO:0016874">
    <property type="term" value="F:ligase activity"/>
    <property type="evidence" value="ECO:0007669"/>
    <property type="project" value="UniProtKB-KW"/>
</dbReference>
<dbReference type="Pfam" id="PF13380">
    <property type="entry name" value="CoA_binding_2"/>
    <property type="match status" value="1"/>
</dbReference>